<dbReference type="Proteomes" id="UP001149090">
    <property type="component" value="Unassembled WGS sequence"/>
</dbReference>
<evidence type="ECO:0000256" key="4">
    <source>
        <dbReference type="ARBA" id="ARBA00022989"/>
    </source>
</evidence>
<dbReference type="GO" id="GO:0006906">
    <property type="term" value="P:vesicle fusion"/>
    <property type="evidence" value="ECO:0007669"/>
    <property type="project" value="TreeGrafter"/>
</dbReference>
<evidence type="ECO:0000256" key="5">
    <source>
        <dbReference type="ARBA" id="ARBA00023136"/>
    </source>
</evidence>
<feature type="transmembrane region" description="Helical" evidence="6">
    <location>
        <begin position="136"/>
        <end position="158"/>
    </location>
</feature>
<dbReference type="GO" id="GO:0005886">
    <property type="term" value="C:plasma membrane"/>
    <property type="evidence" value="ECO:0007669"/>
    <property type="project" value="TreeGrafter"/>
</dbReference>
<reference evidence="8" key="1">
    <citation type="submission" date="2022-10" db="EMBL/GenBank/DDBJ databases">
        <title>Novel sulphate-reducing endosymbionts in the free-living metamonad Anaeramoeba.</title>
        <authorList>
            <person name="Jerlstrom-Hultqvist J."/>
            <person name="Cepicka I."/>
            <person name="Gallot-Lavallee L."/>
            <person name="Salas-Leiva D."/>
            <person name="Curtis B.A."/>
            <person name="Zahonova K."/>
            <person name="Pipaliya S."/>
            <person name="Dacks J."/>
            <person name="Roger A.J."/>
        </authorList>
    </citation>
    <scope>NUCLEOTIDE SEQUENCE</scope>
    <source>
        <strain evidence="8">BMAN</strain>
    </source>
</reference>
<dbReference type="InterPro" id="IPR000727">
    <property type="entry name" value="T_SNARE_dom"/>
</dbReference>
<dbReference type="Pfam" id="PF00804">
    <property type="entry name" value="Syntaxin"/>
    <property type="match status" value="1"/>
</dbReference>
<dbReference type="GO" id="GO:0005484">
    <property type="term" value="F:SNAP receptor activity"/>
    <property type="evidence" value="ECO:0007669"/>
    <property type="project" value="InterPro"/>
</dbReference>
<organism evidence="8 9">
    <name type="scientific">Anaeramoeba ignava</name>
    <name type="common">Anaerobic marine amoeba</name>
    <dbReference type="NCBI Taxonomy" id="1746090"/>
    <lineage>
        <taxon>Eukaryota</taxon>
        <taxon>Metamonada</taxon>
        <taxon>Anaeramoebidae</taxon>
        <taxon>Anaeramoeba</taxon>
    </lineage>
</organism>
<dbReference type="GO" id="GO:0048278">
    <property type="term" value="P:vesicle docking"/>
    <property type="evidence" value="ECO:0007669"/>
    <property type="project" value="TreeGrafter"/>
</dbReference>
<comment type="subcellular location">
    <subcellularLocation>
        <location evidence="1">Membrane</location>
        <topology evidence="1">Single-pass type IV membrane protein</topology>
    </subcellularLocation>
</comment>
<evidence type="ECO:0000313" key="9">
    <source>
        <dbReference type="Proteomes" id="UP001149090"/>
    </source>
</evidence>
<keyword evidence="5 6" id="KW-0472">Membrane</keyword>
<name>A0A9Q0RAV5_ANAIG</name>
<dbReference type="GO" id="GO:0006886">
    <property type="term" value="P:intracellular protein transport"/>
    <property type="evidence" value="ECO:0007669"/>
    <property type="project" value="InterPro"/>
</dbReference>
<keyword evidence="3 6" id="KW-0812">Transmembrane</keyword>
<dbReference type="GO" id="GO:0031201">
    <property type="term" value="C:SNARE complex"/>
    <property type="evidence" value="ECO:0007669"/>
    <property type="project" value="TreeGrafter"/>
</dbReference>
<dbReference type="OrthoDB" id="10255013at2759"/>
<dbReference type="SMART" id="SM00397">
    <property type="entry name" value="t_SNARE"/>
    <property type="match status" value="1"/>
</dbReference>
<dbReference type="InterPro" id="IPR006011">
    <property type="entry name" value="Syntaxin_N"/>
</dbReference>
<evidence type="ECO:0000256" key="3">
    <source>
        <dbReference type="ARBA" id="ARBA00022692"/>
    </source>
</evidence>
<feature type="domain" description="T-SNARE coiled-coil homology" evidence="7">
    <location>
        <begin position="63"/>
        <end position="125"/>
    </location>
</feature>
<dbReference type="EMBL" id="JAPDFW010000083">
    <property type="protein sequence ID" value="KAJ5072089.1"/>
    <property type="molecule type" value="Genomic_DNA"/>
</dbReference>
<dbReference type="AlphaFoldDB" id="A0A9Q0RAV5"/>
<dbReference type="PANTHER" id="PTHR19957">
    <property type="entry name" value="SYNTAXIN"/>
    <property type="match status" value="1"/>
</dbReference>
<proteinExistence type="inferred from homology"/>
<gene>
    <name evidence="8" type="ORF">M0811_09733</name>
</gene>
<comment type="caution">
    <text evidence="8">The sequence shown here is derived from an EMBL/GenBank/DDBJ whole genome shotgun (WGS) entry which is preliminary data.</text>
</comment>
<dbReference type="OMA" id="HERHSAV"/>
<dbReference type="CDD" id="cd15848">
    <property type="entry name" value="SNARE_syntaxin1-like"/>
    <property type="match status" value="1"/>
</dbReference>
<evidence type="ECO:0000259" key="7">
    <source>
        <dbReference type="PROSITE" id="PS50192"/>
    </source>
</evidence>
<evidence type="ECO:0000313" key="8">
    <source>
        <dbReference type="EMBL" id="KAJ5072089.1"/>
    </source>
</evidence>
<sequence length="159" mass="18456">METFQNSQEKYKSKFRADVSRRCKIVDHNITEDEVDEYIKTGNSGQIFSVVDSQSYQEARGVLEEIEIKHSEILNLEKSINEIQQLFIDMSNLVQLQGEHLNTIEDNVFKSVDYVEKGVEELQQARVYQKKSRRKLCCIICLVLTIMIALSLTFGLIFK</sequence>
<dbReference type="InterPro" id="IPR045242">
    <property type="entry name" value="Syntaxin"/>
</dbReference>
<evidence type="ECO:0000256" key="2">
    <source>
        <dbReference type="ARBA" id="ARBA00009063"/>
    </source>
</evidence>
<dbReference type="PANTHER" id="PTHR19957:SF307">
    <property type="entry name" value="PROTEIN SSO1-RELATED"/>
    <property type="match status" value="1"/>
</dbReference>
<dbReference type="Gene3D" id="1.20.5.110">
    <property type="match status" value="1"/>
</dbReference>
<keyword evidence="9" id="KW-1185">Reference proteome</keyword>
<dbReference type="InterPro" id="IPR010989">
    <property type="entry name" value="SNARE"/>
</dbReference>
<dbReference type="GO" id="GO:0012505">
    <property type="term" value="C:endomembrane system"/>
    <property type="evidence" value="ECO:0007669"/>
    <property type="project" value="TreeGrafter"/>
</dbReference>
<keyword evidence="4 6" id="KW-1133">Transmembrane helix</keyword>
<protein>
    <submittedName>
        <fullName evidence="8">Syntaxin-121</fullName>
    </submittedName>
</protein>
<dbReference type="Pfam" id="PF05739">
    <property type="entry name" value="SNARE"/>
    <property type="match status" value="1"/>
</dbReference>
<dbReference type="GO" id="GO:0006887">
    <property type="term" value="P:exocytosis"/>
    <property type="evidence" value="ECO:0007669"/>
    <property type="project" value="TreeGrafter"/>
</dbReference>
<dbReference type="PROSITE" id="PS50192">
    <property type="entry name" value="T_SNARE"/>
    <property type="match status" value="1"/>
</dbReference>
<evidence type="ECO:0000256" key="1">
    <source>
        <dbReference type="ARBA" id="ARBA00004211"/>
    </source>
</evidence>
<dbReference type="SUPFAM" id="SSF47661">
    <property type="entry name" value="t-snare proteins"/>
    <property type="match status" value="1"/>
</dbReference>
<accession>A0A9Q0RAV5</accession>
<evidence type="ECO:0000256" key="6">
    <source>
        <dbReference type="SAM" id="Phobius"/>
    </source>
</evidence>
<dbReference type="PROSITE" id="PS00914">
    <property type="entry name" value="SYNTAXIN"/>
    <property type="match status" value="1"/>
</dbReference>
<dbReference type="GO" id="GO:0000149">
    <property type="term" value="F:SNARE binding"/>
    <property type="evidence" value="ECO:0007669"/>
    <property type="project" value="TreeGrafter"/>
</dbReference>
<comment type="similarity">
    <text evidence="2">Belongs to the syntaxin family.</text>
</comment>
<dbReference type="InterPro" id="IPR006012">
    <property type="entry name" value="Syntaxin/epimorphin_CS"/>
</dbReference>